<sequence>MDGRFFRFLISGGTAAATEYLIFILMHATLGGAWLVLSQTLSFACGFIVSFLLNRGWVFHSHGEMKAELLKYGAIAGINLVAGNAAMLLLTGPIGLNQYVSKLLVMACIAGCNYLIFSKLVFNQHTGKA</sequence>
<comment type="caution">
    <text evidence="8">The sequence shown here is derived from an EMBL/GenBank/DDBJ whole genome shotgun (WGS) entry which is preliminary data.</text>
</comment>
<organism evidence="8 9">
    <name type="scientific">Solilutibacter pythonis</name>
    <dbReference type="NCBI Taxonomy" id="2483112"/>
    <lineage>
        <taxon>Bacteria</taxon>
        <taxon>Pseudomonadati</taxon>
        <taxon>Pseudomonadota</taxon>
        <taxon>Gammaproteobacteria</taxon>
        <taxon>Lysobacterales</taxon>
        <taxon>Lysobacteraceae</taxon>
        <taxon>Solilutibacter</taxon>
    </lineage>
</organism>
<dbReference type="OrthoDB" id="6053916at2"/>
<dbReference type="EMBL" id="RFLY01000006">
    <property type="protein sequence ID" value="RMH93338.1"/>
    <property type="molecule type" value="Genomic_DNA"/>
</dbReference>
<comment type="similarity">
    <text evidence="2">Belongs to the GtrA family.</text>
</comment>
<keyword evidence="4 6" id="KW-1133">Transmembrane helix</keyword>
<evidence type="ECO:0000259" key="7">
    <source>
        <dbReference type="Pfam" id="PF04138"/>
    </source>
</evidence>
<comment type="subcellular location">
    <subcellularLocation>
        <location evidence="1">Membrane</location>
        <topology evidence="1">Multi-pass membrane protein</topology>
    </subcellularLocation>
</comment>
<keyword evidence="9" id="KW-1185">Reference proteome</keyword>
<name>A0A3M2HWB9_9GAMM</name>
<dbReference type="Pfam" id="PF04138">
    <property type="entry name" value="GtrA_DPMS_TM"/>
    <property type="match status" value="1"/>
</dbReference>
<evidence type="ECO:0000256" key="5">
    <source>
        <dbReference type="ARBA" id="ARBA00023136"/>
    </source>
</evidence>
<feature type="transmembrane region" description="Helical" evidence="6">
    <location>
        <begin position="5"/>
        <end position="26"/>
    </location>
</feature>
<reference evidence="8 9" key="1">
    <citation type="submission" date="2018-10" db="EMBL/GenBank/DDBJ databases">
        <title>Proposal of Lysobacter pythonis sp. nov. isolated from royal pythons (Python regius).</title>
        <authorList>
            <person name="Hans-Juergen B."/>
            <person name="Huptas C."/>
            <person name="Sandra B."/>
            <person name="Igor L."/>
            <person name="Joachim S."/>
            <person name="Siegfried S."/>
            <person name="Mareike W."/>
            <person name="Peter K."/>
        </authorList>
    </citation>
    <scope>NUCLEOTIDE SEQUENCE [LARGE SCALE GENOMIC DNA]</scope>
    <source>
        <strain evidence="8 9">4284/11</strain>
    </source>
</reference>
<evidence type="ECO:0000313" key="9">
    <source>
        <dbReference type="Proteomes" id="UP000275012"/>
    </source>
</evidence>
<evidence type="ECO:0000256" key="2">
    <source>
        <dbReference type="ARBA" id="ARBA00009399"/>
    </source>
</evidence>
<keyword evidence="3 6" id="KW-0812">Transmembrane</keyword>
<evidence type="ECO:0000256" key="6">
    <source>
        <dbReference type="SAM" id="Phobius"/>
    </source>
</evidence>
<dbReference type="RefSeq" id="WP_122101142.1">
    <property type="nucleotide sequence ID" value="NZ_RFLY01000006.1"/>
</dbReference>
<feature type="transmembrane region" description="Helical" evidence="6">
    <location>
        <begin position="32"/>
        <end position="57"/>
    </location>
</feature>
<dbReference type="InterPro" id="IPR051401">
    <property type="entry name" value="GtrA_CellWall_Glycosyl"/>
</dbReference>
<evidence type="ECO:0000256" key="3">
    <source>
        <dbReference type="ARBA" id="ARBA00022692"/>
    </source>
</evidence>
<dbReference type="GO" id="GO:0005886">
    <property type="term" value="C:plasma membrane"/>
    <property type="evidence" value="ECO:0007669"/>
    <property type="project" value="TreeGrafter"/>
</dbReference>
<dbReference type="Proteomes" id="UP000275012">
    <property type="component" value="Unassembled WGS sequence"/>
</dbReference>
<evidence type="ECO:0000256" key="4">
    <source>
        <dbReference type="ARBA" id="ARBA00022989"/>
    </source>
</evidence>
<protein>
    <submittedName>
        <fullName evidence="8">GtrA family protein</fullName>
    </submittedName>
</protein>
<feature type="domain" description="GtrA/DPMS transmembrane" evidence="7">
    <location>
        <begin position="7"/>
        <end position="122"/>
    </location>
</feature>
<proteinExistence type="inferred from homology"/>
<feature type="transmembrane region" description="Helical" evidence="6">
    <location>
        <begin position="69"/>
        <end position="91"/>
    </location>
</feature>
<evidence type="ECO:0000256" key="1">
    <source>
        <dbReference type="ARBA" id="ARBA00004141"/>
    </source>
</evidence>
<dbReference type="PANTHER" id="PTHR38459">
    <property type="entry name" value="PROPHAGE BACTOPRENOL-LINKED GLUCOSE TRANSLOCASE HOMOLOG"/>
    <property type="match status" value="1"/>
</dbReference>
<dbReference type="GO" id="GO:0000271">
    <property type="term" value="P:polysaccharide biosynthetic process"/>
    <property type="evidence" value="ECO:0007669"/>
    <property type="project" value="InterPro"/>
</dbReference>
<dbReference type="InterPro" id="IPR007267">
    <property type="entry name" value="GtrA_DPMS_TM"/>
</dbReference>
<dbReference type="AlphaFoldDB" id="A0A3M2HWB9"/>
<evidence type="ECO:0000313" key="8">
    <source>
        <dbReference type="EMBL" id="RMH93338.1"/>
    </source>
</evidence>
<accession>A0A3M2HWB9</accession>
<keyword evidence="5 6" id="KW-0472">Membrane</keyword>
<dbReference type="PANTHER" id="PTHR38459:SF1">
    <property type="entry name" value="PROPHAGE BACTOPRENOL-LINKED GLUCOSE TRANSLOCASE HOMOLOG"/>
    <property type="match status" value="1"/>
</dbReference>
<gene>
    <name evidence="8" type="ORF">EBB59_05495</name>
</gene>
<feature type="transmembrane region" description="Helical" evidence="6">
    <location>
        <begin position="103"/>
        <end position="122"/>
    </location>
</feature>